<dbReference type="Pfam" id="PF00890">
    <property type="entry name" value="FAD_binding_2"/>
    <property type="match status" value="1"/>
</dbReference>
<protein>
    <recommendedName>
        <fullName evidence="4 10">L-aspartate oxidase</fullName>
        <ecNumber evidence="4 10">1.4.3.16</ecNumber>
    </recommendedName>
</protein>
<accession>A0A2Z4FJF9</accession>
<organism evidence="15 16">
    <name type="scientific">Bradymonas sediminis</name>
    <dbReference type="NCBI Taxonomy" id="1548548"/>
    <lineage>
        <taxon>Bacteria</taxon>
        <taxon>Deltaproteobacteria</taxon>
        <taxon>Bradymonadales</taxon>
        <taxon>Bradymonadaceae</taxon>
        <taxon>Bradymonas</taxon>
    </lineage>
</organism>
<comment type="similarity">
    <text evidence="3 11">Belongs to the FAD-dependent oxidoreductase 2 family. NadB subfamily.</text>
</comment>
<reference evidence="15 16" key="1">
    <citation type="submission" date="2018-06" db="EMBL/GenBank/DDBJ databases">
        <title>Lujinxingia sediminis gen. nov. sp. nov., a new facultative anaerobic member of the class Deltaproteobacteria, and proposal of Lujinxingaceae fam. nov.</title>
        <authorList>
            <person name="Guo L.-Y."/>
            <person name="Li C.-M."/>
            <person name="Wang S."/>
            <person name="Du Z.-J."/>
        </authorList>
    </citation>
    <scope>NUCLEOTIDE SEQUENCE [LARGE SCALE GENOMIC DNA]</scope>
    <source>
        <strain evidence="15 16">FA350</strain>
    </source>
</reference>
<dbReference type="EMBL" id="CP030032">
    <property type="protein sequence ID" value="AWV88854.1"/>
    <property type="molecule type" value="Genomic_DNA"/>
</dbReference>
<evidence type="ECO:0000256" key="9">
    <source>
        <dbReference type="ARBA" id="ARBA00048305"/>
    </source>
</evidence>
<dbReference type="InterPro" id="IPR037099">
    <property type="entry name" value="Fum_R/Succ_DH_flav-like_C_sf"/>
</dbReference>
<evidence type="ECO:0000256" key="2">
    <source>
        <dbReference type="ARBA" id="ARBA00004950"/>
    </source>
</evidence>
<dbReference type="Proteomes" id="UP000249799">
    <property type="component" value="Chromosome"/>
</dbReference>
<sequence>MTQKLNRRMLGSAAMKSSKMSYCDLLIIGGGLAGMQVALHAAAGLQVMLVDGGVVGESGASPQAKGGVAVAVGDGDAPRFHAADTEVAGAGFCDAGIVKLVCDAGPARLAELLDVGVPFDRAEGDLLMLNHEAAHRHRRVVRAGGDRSGLLICQTLAGRLRAAAHIELRQGCKVVALINEADEVVGAWLEHSSGRREAVLAKATVLATGGLGQLYARSSNPAEAMGSGLTLAIRAGAQLADLEFVQFHPTGLWEGAQAAGRPVALLSEAIRGEGALLVNERGHRFMCAIHPDAELAPRDIVSRGIWAEQAKGERVYLDATALGEAFARRFPSAFEDCRRAGFDPARQRLPITPVAHYHMGGVKVDADGRTSVSGLWACGEVASTGLHGANRLASNSLLEALVFGERVARAASEWAENREAPRSSAADLEGGQRPAPVDAAQAARALHEVRELMWSTVGVVRNAADLEQTLERFDALSAEFPADSAIHDTIGLASLMALAALRRCESRGGHYRSDFPQPSERWQMHTIFDSSGIRSEALIESR</sequence>
<evidence type="ECO:0000256" key="8">
    <source>
        <dbReference type="ARBA" id="ARBA00023002"/>
    </source>
</evidence>
<comment type="subcellular location">
    <subcellularLocation>
        <location evidence="11">Cytoplasm</location>
    </subcellularLocation>
</comment>
<dbReference type="NCBIfam" id="NF005701">
    <property type="entry name" value="PRK07512.1"/>
    <property type="match status" value="1"/>
</dbReference>
<evidence type="ECO:0000256" key="12">
    <source>
        <dbReference type="SAM" id="MobiDB-lite"/>
    </source>
</evidence>
<dbReference type="Gene3D" id="1.20.58.100">
    <property type="entry name" value="Fumarate reductase/succinate dehydrogenase flavoprotein-like, C-terminal domain"/>
    <property type="match status" value="1"/>
</dbReference>
<dbReference type="SUPFAM" id="SSF51905">
    <property type="entry name" value="FAD/NAD(P)-binding domain"/>
    <property type="match status" value="1"/>
</dbReference>
<dbReference type="PANTHER" id="PTHR42716">
    <property type="entry name" value="L-ASPARTATE OXIDASE"/>
    <property type="match status" value="1"/>
</dbReference>
<dbReference type="InterPro" id="IPR036188">
    <property type="entry name" value="FAD/NAD-bd_sf"/>
</dbReference>
<evidence type="ECO:0000256" key="11">
    <source>
        <dbReference type="RuleBase" id="RU362049"/>
    </source>
</evidence>
<evidence type="ECO:0000259" key="14">
    <source>
        <dbReference type="Pfam" id="PF02910"/>
    </source>
</evidence>
<dbReference type="InterPro" id="IPR015939">
    <property type="entry name" value="Fum_Rdtase/Succ_DH_flav-like_C"/>
</dbReference>
<proteinExistence type="inferred from homology"/>
<evidence type="ECO:0000313" key="15">
    <source>
        <dbReference type="EMBL" id="AWV88854.1"/>
    </source>
</evidence>
<dbReference type="SUPFAM" id="SSF46977">
    <property type="entry name" value="Succinate dehydrogenase/fumarate reductase flavoprotein C-terminal domain"/>
    <property type="match status" value="1"/>
</dbReference>
<evidence type="ECO:0000256" key="4">
    <source>
        <dbReference type="ARBA" id="ARBA00012173"/>
    </source>
</evidence>
<dbReference type="EC" id="1.4.3.16" evidence="4 10"/>
<evidence type="ECO:0000256" key="6">
    <source>
        <dbReference type="ARBA" id="ARBA00022642"/>
    </source>
</evidence>
<dbReference type="UniPathway" id="UPA00253">
    <property type="reaction ID" value="UER00326"/>
</dbReference>
<keyword evidence="7 11" id="KW-0274">FAD</keyword>
<dbReference type="KEGG" id="bsed:DN745_05675"/>
<dbReference type="Gene3D" id="3.50.50.60">
    <property type="entry name" value="FAD/NAD(P)-binding domain"/>
    <property type="match status" value="1"/>
</dbReference>
<dbReference type="PRINTS" id="PR00368">
    <property type="entry name" value="FADPNR"/>
</dbReference>
<evidence type="ECO:0000256" key="1">
    <source>
        <dbReference type="ARBA" id="ARBA00001974"/>
    </source>
</evidence>
<dbReference type="SUPFAM" id="SSF56425">
    <property type="entry name" value="Succinate dehydrogenase/fumarate reductase flavoprotein, catalytic domain"/>
    <property type="match status" value="1"/>
</dbReference>
<dbReference type="InterPro" id="IPR005288">
    <property type="entry name" value="NadB"/>
</dbReference>
<feature type="region of interest" description="Disordered" evidence="12">
    <location>
        <begin position="414"/>
        <end position="438"/>
    </location>
</feature>
<evidence type="ECO:0000256" key="3">
    <source>
        <dbReference type="ARBA" id="ARBA00008562"/>
    </source>
</evidence>
<dbReference type="InterPro" id="IPR027477">
    <property type="entry name" value="Succ_DH/fumarate_Rdtase_cat_sf"/>
</dbReference>
<dbReference type="GO" id="GO:0034628">
    <property type="term" value="P:'de novo' NAD+ biosynthetic process from L-aspartate"/>
    <property type="evidence" value="ECO:0007669"/>
    <property type="project" value="TreeGrafter"/>
</dbReference>
<evidence type="ECO:0000256" key="10">
    <source>
        <dbReference type="NCBIfam" id="TIGR00551"/>
    </source>
</evidence>
<dbReference type="GO" id="GO:0005737">
    <property type="term" value="C:cytoplasm"/>
    <property type="evidence" value="ECO:0007669"/>
    <property type="project" value="UniProtKB-SubCell"/>
</dbReference>
<dbReference type="OrthoDB" id="9806724at2"/>
<dbReference type="GO" id="GO:0008734">
    <property type="term" value="F:L-aspartate oxidase activity"/>
    <property type="evidence" value="ECO:0007669"/>
    <property type="project" value="UniProtKB-UniRule"/>
</dbReference>
<dbReference type="InterPro" id="IPR003953">
    <property type="entry name" value="FAD-dep_OxRdtase_2_FAD-bd"/>
</dbReference>
<dbReference type="PANTHER" id="PTHR42716:SF2">
    <property type="entry name" value="L-ASPARTATE OXIDASE, CHLOROPLASTIC"/>
    <property type="match status" value="1"/>
</dbReference>
<evidence type="ECO:0000259" key="13">
    <source>
        <dbReference type="Pfam" id="PF00890"/>
    </source>
</evidence>
<keyword evidence="6 11" id="KW-0662">Pyridine nucleotide biosynthesis</keyword>
<keyword evidence="8 11" id="KW-0560">Oxidoreductase</keyword>
<dbReference type="FunFam" id="3.90.700.10:FF:000002">
    <property type="entry name" value="L-aspartate oxidase"/>
    <property type="match status" value="1"/>
</dbReference>
<evidence type="ECO:0000313" key="16">
    <source>
        <dbReference type="Proteomes" id="UP000249799"/>
    </source>
</evidence>
<keyword evidence="5 11" id="KW-0285">Flavoprotein</keyword>
<dbReference type="AlphaFoldDB" id="A0A2Z4FJF9"/>
<name>A0A2Z4FJF9_9DELT</name>
<dbReference type="NCBIfam" id="TIGR00551">
    <property type="entry name" value="nadB"/>
    <property type="match status" value="1"/>
</dbReference>
<evidence type="ECO:0000256" key="5">
    <source>
        <dbReference type="ARBA" id="ARBA00022630"/>
    </source>
</evidence>
<comment type="catalytic activity">
    <reaction evidence="9">
        <text>L-aspartate + O2 = iminosuccinate + H2O2</text>
        <dbReference type="Rhea" id="RHEA:25876"/>
        <dbReference type="ChEBI" id="CHEBI:15379"/>
        <dbReference type="ChEBI" id="CHEBI:16240"/>
        <dbReference type="ChEBI" id="CHEBI:29991"/>
        <dbReference type="ChEBI" id="CHEBI:77875"/>
        <dbReference type="EC" id="1.4.3.16"/>
    </reaction>
    <physiologicalReaction direction="left-to-right" evidence="9">
        <dbReference type="Rhea" id="RHEA:25877"/>
    </physiologicalReaction>
</comment>
<comment type="function">
    <text evidence="11">Catalyzes the oxidation of L-aspartate to iminoaspartate.</text>
</comment>
<comment type="pathway">
    <text evidence="2 11">Cofactor biosynthesis; NAD(+) biosynthesis; iminoaspartate from L-aspartate (oxidase route): step 1/1.</text>
</comment>
<keyword evidence="16" id="KW-1185">Reference proteome</keyword>
<gene>
    <name evidence="15" type="ORF">DN745_05675</name>
</gene>
<feature type="domain" description="FAD-dependent oxidoreductase 2 FAD-binding" evidence="13">
    <location>
        <begin position="24"/>
        <end position="397"/>
    </location>
</feature>
<feature type="domain" description="Fumarate reductase/succinate dehydrogenase flavoprotein-like C-terminal" evidence="14">
    <location>
        <begin position="487"/>
        <end position="528"/>
    </location>
</feature>
<evidence type="ECO:0000256" key="7">
    <source>
        <dbReference type="ARBA" id="ARBA00022827"/>
    </source>
</evidence>
<dbReference type="Gene3D" id="3.90.700.10">
    <property type="entry name" value="Succinate dehydrogenase/fumarate reductase flavoprotein, catalytic domain"/>
    <property type="match status" value="1"/>
</dbReference>
<comment type="cofactor">
    <cofactor evidence="1 11">
        <name>FAD</name>
        <dbReference type="ChEBI" id="CHEBI:57692"/>
    </cofactor>
</comment>
<dbReference type="Pfam" id="PF02910">
    <property type="entry name" value="Succ_DH_flav_C"/>
    <property type="match status" value="1"/>
</dbReference>